<sequence length="828" mass="88530">MVRSIEEINQAAGGLPAYAVLAPLAVALAKDGAAVVSAPPGTGKTTLIPPALAATVPGRVIVTQPRRLAARAGAHRLASLLGEKVGHQVGLTVRGESKLSAHTKVEFVTTGVFIRRAIADPELAGVGAVVLDEVHERHTDTDLAVGICHDIAQLREDFQVVAMSATLDADRFSATLGGVEEVAIDAESYPLQIDYQPGKMQRLTDRGTNPDFLAYAGRAAASALEKDEGQVALLFLPGLRDLEIAAQAARAACPDMDVRLLHGRLSGAEQDSILALPQKGKRLVCTTNVAESSITVPGVRLVVDAGLERVATFDVSRQMTGLVTNYSSKASSTQRAGRAGRLGPGRVIRLFSKVEWARMRSHSLPEVETSDLAQLLLLLAAWGAPRARGMALPSPLPEAASDRAENTLRTLGAVDERGTITAFGRQLARIPADPRLGRALLEGGKRFGPARAGALLATLSSDERDAGADLPALHRRLKRQCPPRWKADAKRFAQMAPTEQSPTSASLEAEMVALAYPGRIARRRGNSDEYLLAQGNGAALPKGSPLQGQTWLAVADLTKASPTNIIRLAAELTEADALRLGEPLKNTSVTVHFEDGKVRAEETVTLGHIELSARPVPARGEAVAEAVRAEFARQGARLFTWSKKGENLRRRLLLLHRTLGAPWPDTSMEGLGKNELFAAPLLAQLEKGASVPQLSPTSALQGILPWPEAAKLDELVPERLQVPSGSTVALEYLEDGAPPRLSVKLQACFGWEQNPTVVDGRVPVQLSLLSPAGRPLALTQDLESFWKNAYPGVRAEMRGRYPKHPWPEDPTTAQATMKTKKALAHKKS</sequence>
<dbReference type="EC" id="3.6.4.13" evidence="1"/>
<evidence type="ECO:0000256" key="4">
    <source>
        <dbReference type="ARBA" id="ARBA00022806"/>
    </source>
</evidence>
<dbReference type="InterPro" id="IPR001650">
    <property type="entry name" value="Helicase_C-like"/>
</dbReference>
<feature type="region of interest" description="Disordered" evidence="6">
    <location>
        <begin position="801"/>
        <end position="828"/>
    </location>
</feature>
<dbReference type="InterPro" id="IPR014001">
    <property type="entry name" value="Helicase_ATP-bd"/>
</dbReference>
<dbReference type="PANTHER" id="PTHR43519">
    <property type="entry name" value="ATP-DEPENDENT RNA HELICASE HRPB"/>
    <property type="match status" value="1"/>
</dbReference>
<evidence type="ECO:0000256" key="5">
    <source>
        <dbReference type="ARBA" id="ARBA00022840"/>
    </source>
</evidence>
<dbReference type="Gene3D" id="3.40.50.300">
    <property type="entry name" value="P-loop containing nucleotide triphosphate hydrolases"/>
    <property type="match status" value="2"/>
</dbReference>
<evidence type="ECO:0000256" key="2">
    <source>
        <dbReference type="ARBA" id="ARBA00022741"/>
    </source>
</evidence>
<dbReference type="PROSITE" id="PS51192">
    <property type="entry name" value="HELICASE_ATP_BIND_1"/>
    <property type="match status" value="1"/>
</dbReference>
<dbReference type="CDD" id="cd17990">
    <property type="entry name" value="DEXHc_HrpB"/>
    <property type="match status" value="1"/>
</dbReference>
<evidence type="ECO:0000256" key="6">
    <source>
        <dbReference type="SAM" id="MobiDB-lite"/>
    </source>
</evidence>
<dbReference type="SMART" id="SM00490">
    <property type="entry name" value="HELICc"/>
    <property type="match status" value="1"/>
</dbReference>
<dbReference type="PROSITE" id="PS00690">
    <property type="entry name" value="DEAH_ATP_HELICASE"/>
    <property type="match status" value="1"/>
</dbReference>
<name>K0YSQ5_9ACTO</name>
<dbReference type="PIRSF" id="PIRSF005496">
    <property type="entry name" value="ATP_hel_hrpB"/>
    <property type="match status" value="1"/>
</dbReference>
<dbReference type="InterPro" id="IPR013689">
    <property type="entry name" value="RNA_helicase_ATP-dep_HrpB_C"/>
</dbReference>
<evidence type="ECO:0000256" key="1">
    <source>
        <dbReference type="ARBA" id="ARBA00012552"/>
    </source>
</evidence>
<reference evidence="9 10" key="1">
    <citation type="submission" date="2012-07" db="EMBL/GenBank/DDBJ databases">
        <title>The Genome Sequence of Actinomyces neuii subsp. anitratus BVS029A5.</title>
        <authorList>
            <consortium name="The Broad Institute Genome Sequencing Platform"/>
            <person name="Earl A."/>
            <person name="Ward D."/>
            <person name="Feldgarden M."/>
            <person name="Gevers D."/>
            <person name="Saerens B."/>
            <person name="Vaneechoutte M."/>
            <person name="Walker B."/>
            <person name="Young S.K."/>
            <person name="Zeng Q."/>
            <person name="Gargeya S."/>
            <person name="Fitzgerald M."/>
            <person name="Haas B."/>
            <person name="Abouelleil A."/>
            <person name="Alvarado L."/>
            <person name="Arachchi H.M."/>
            <person name="Berlin A."/>
            <person name="Chapman S.B."/>
            <person name="Goldberg J."/>
            <person name="Griggs A."/>
            <person name="Gujja S."/>
            <person name="Hansen M."/>
            <person name="Howarth C."/>
            <person name="Imamovic A."/>
            <person name="Larimer J."/>
            <person name="McCowen C."/>
            <person name="Montmayeur A."/>
            <person name="Murphy C."/>
            <person name="Neiman D."/>
            <person name="Pearson M."/>
            <person name="Priest M."/>
            <person name="Roberts A."/>
            <person name="Saif S."/>
            <person name="Shea T."/>
            <person name="Sisk P."/>
            <person name="Sykes S."/>
            <person name="Wortman J."/>
            <person name="Nusbaum C."/>
            <person name="Birren B."/>
        </authorList>
    </citation>
    <scope>NUCLEOTIDE SEQUENCE [LARGE SCALE GENOMIC DNA]</scope>
    <source>
        <strain evidence="9 10">BVS029A5</strain>
    </source>
</reference>
<keyword evidence="5" id="KW-0067">ATP-binding</keyword>
<dbReference type="InterPro" id="IPR048333">
    <property type="entry name" value="HA2_WH"/>
</dbReference>
<dbReference type="Pfam" id="PF00271">
    <property type="entry name" value="Helicase_C"/>
    <property type="match status" value="1"/>
</dbReference>
<feature type="domain" description="Helicase C-terminal" evidence="8">
    <location>
        <begin position="216"/>
        <end position="383"/>
    </location>
</feature>
<keyword evidence="4 9" id="KW-0347">Helicase</keyword>
<dbReference type="InterPro" id="IPR027417">
    <property type="entry name" value="P-loop_NTPase"/>
</dbReference>
<dbReference type="Proteomes" id="UP000006075">
    <property type="component" value="Unassembled WGS sequence"/>
</dbReference>
<dbReference type="PATRIC" id="fig|888439.3.peg.1008"/>
<dbReference type="InterPro" id="IPR007502">
    <property type="entry name" value="Helicase-assoc_dom"/>
</dbReference>
<dbReference type="Pfam" id="PF08482">
    <property type="entry name" value="HrpB_C"/>
    <property type="match status" value="1"/>
</dbReference>
<dbReference type="InterPro" id="IPR002464">
    <property type="entry name" value="DNA/RNA_helicase_DEAH_CS"/>
</dbReference>
<dbReference type="SMART" id="SM00487">
    <property type="entry name" value="DEXDc"/>
    <property type="match status" value="1"/>
</dbReference>
<gene>
    <name evidence="9" type="ORF">HMPREF9240_01005</name>
</gene>
<dbReference type="PROSITE" id="PS51194">
    <property type="entry name" value="HELICASE_CTER"/>
    <property type="match status" value="1"/>
</dbReference>
<protein>
    <recommendedName>
        <fullName evidence="1">RNA helicase</fullName>
        <ecNumber evidence="1">3.6.4.13</ecNumber>
    </recommendedName>
</protein>
<evidence type="ECO:0000313" key="10">
    <source>
        <dbReference type="Proteomes" id="UP000006075"/>
    </source>
</evidence>
<dbReference type="AlphaFoldDB" id="K0YSQ5"/>
<dbReference type="eggNOG" id="COG1643">
    <property type="taxonomic scope" value="Bacteria"/>
</dbReference>
<feature type="domain" description="Helicase ATP-binding" evidence="7">
    <location>
        <begin position="25"/>
        <end position="185"/>
    </location>
</feature>
<keyword evidence="10" id="KW-1185">Reference proteome</keyword>
<evidence type="ECO:0000259" key="7">
    <source>
        <dbReference type="PROSITE" id="PS51192"/>
    </source>
</evidence>
<dbReference type="EMBL" id="AGWP01000005">
    <property type="protein sequence ID" value="EJZ86631.1"/>
    <property type="molecule type" value="Genomic_DNA"/>
</dbReference>
<feature type="compositionally biased region" description="Basic residues" evidence="6">
    <location>
        <begin position="818"/>
        <end position="828"/>
    </location>
</feature>
<dbReference type="HOGENOM" id="CLU_001832_5_6_11"/>
<dbReference type="Gene3D" id="1.20.120.1080">
    <property type="match status" value="1"/>
</dbReference>
<dbReference type="GO" id="GO:0005524">
    <property type="term" value="F:ATP binding"/>
    <property type="evidence" value="ECO:0007669"/>
    <property type="project" value="UniProtKB-KW"/>
</dbReference>
<accession>K0YSQ5</accession>
<dbReference type="GO" id="GO:0016787">
    <property type="term" value="F:hydrolase activity"/>
    <property type="evidence" value="ECO:0007669"/>
    <property type="project" value="UniProtKB-KW"/>
</dbReference>
<dbReference type="Pfam" id="PF04408">
    <property type="entry name" value="WHD_HA2"/>
    <property type="match status" value="1"/>
</dbReference>
<organism evidence="9 10">
    <name type="scientific">Winkia neuii BV029A5</name>
    <dbReference type="NCBI Taxonomy" id="888439"/>
    <lineage>
        <taxon>Bacteria</taxon>
        <taxon>Bacillati</taxon>
        <taxon>Actinomycetota</taxon>
        <taxon>Actinomycetes</taxon>
        <taxon>Actinomycetales</taxon>
        <taxon>Actinomycetaceae</taxon>
        <taxon>Winkia</taxon>
    </lineage>
</organism>
<dbReference type="OrthoDB" id="9805617at2"/>
<dbReference type="InterPro" id="IPR049614">
    <property type="entry name" value="HrpB_DEXH"/>
</dbReference>
<proteinExistence type="predicted"/>
<dbReference type="PANTHER" id="PTHR43519:SF1">
    <property type="entry name" value="ATP-DEPENDENT RNA HELICASE HRPB"/>
    <property type="match status" value="1"/>
</dbReference>
<dbReference type="InterPro" id="IPR010225">
    <property type="entry name" value="HrpB"/>
</dbReference>
<dbReference type="CDD" id="cd18791">
    <property type="entry name" value="SF2_C_RHA"/>
    <property type="match status" value="1"/>
</dbReference>
<evidence type="ECO:0000259" key="8">
    <source>
        <dbReference type="PROSITE" id="PS51194"/>
    </source>
</evidence>
<comment type="caution">
    <text evidence="9">The sequence shown here is derived from an EMBL/GenBank/DDBJ whole genome shotgun (WGS) entry which is preliminary data.</text>
</comment>
<evidence type="ECO:0000256" key="3">
    <source>
        <dbReference type="ARBA" id="ARBA00022801"/>
    </source>
</evidence>
<dbReference type="SMART" id="SM00847">
    <property type="entry name" value="HA2"/>
    <property type="match status" value="1"/>
</dbReference>
<dbReference type="GO" id="GO:0003724">
    <property type="term" value="F:RNA helicase activity"/>
    <property type="evidence" value="ECO:0007669"/>
    <property type="project" value="UniProtKB-EC"/>
</dbReference>
<dbReference type="SUPFAM" id="SSF52540">
    <property type="entry name" value="P-loop containing nucleoside triphosphate hydrolases"/>
    <property type="match status" value="1"/>
</dbReference>
<dbReference type="InterPro" id="IPR011545">
    <property type="entry name" value="DEAD/DEAH_box_helicase_dom"/>
</dbReference>
<dbReference type="Pfam" id="PF00270">
    <property type="entry name" value="DEAD"/>
    <property type="match status" value="1"/>
</dbReference>
<keyword evidence="3" id="KW-0378">Hydrolase</keyword>
<dbReference type="NCBIfam" id="TIGR01970">
    <property type="entry name" value="DEAH_box_HrpB"/>
    <property type="match status" value="1"/>
</dbReference>
<keyword evidence="2" id="KW-0547">Nucleotide-binding</keyword>
<dbReference type="GO" id="GO:0003676">
    <property type="term" value="F:nucleic acid binding"/>
    <property type="evidence" value="ECO:0007669"/>
    <property type="project" value="InterPro"/>
</dbReference>
<evidence type="ECO:0000313" key="9">
    <source>
        <dbReference type="EMBL" id="EJZ86631.1"/>
    </source>
</evidence>